<accession>A0A147BD03</accession>
<sequence length="73" mass="8518">MRPSHLVLFLCMCTVWWVLCQSHFGLCVCVQYCGCAEAILESLLVCTVLWMLCRREPVWTLCVCREGVLMFWV</sequence>
<organism evidence="2">
    <name type="scientific">Ixodes ricinus</name>
    <name type="common">Common tick</name>
    <name type="synonym">Acarus ricinus</name>
    <dbReference type="NCBI Taxonomy" id="34613"/>
    <lineage>
        <taxon>Eukaryota</taxon>
        <taxon>Metazoa</taxon>
        <taxon>Ecdysozoa</taxon>
        <taxon>Arthropoda</taxon>
        <taxon>Chelicerata</taxon>
        <taxon>Arachnida</taxon>
        <taxon>Acari</taxon>
        <taxon>Parasitiformes</taxon>
        <taxon>Ixodida</taxon>
        <taxon>Ixodoidea</taxon>
        <taxon>Ixodidae</taxon>
        <taxon>Ixodinae</taxon>
        <taxon>Ixodes</taxon>
    </lineage>
</organism>
<feature type="signal peptide" evidence="1">
    <location>
        <begin position="1"/>
        <end position="20"/>
    </location>
</feature>
<feature type="chain" id="PRO_5007542217" evidence="1">
    <location>
        <begin position="21"/>
        <end position="73"/>
    </location>
</feature>
<dbReference type="EMBL" id="GEGO01006744">
    <property type="protein sequence ID" value="JAR88660.1"/>
    <property type="molecule type" value="Transcribed_RNA"/>
</dbReference>
<dbReference type="AlphaFoldDB" id="A0A147BD03"/>
<evidence type="ECO:0000256" key="1">
    <source>
        <dbReference type="SAM" id="SignalP"/>
    </source>
</evidence>
<protein>
    <submittedName>
        <fullName evidence="2">Putative secreted protein</fullName>
    </submittedName>
</protein>
<proteinExistence type="predicted"/>
<evidence type="ECO:0000313" key="2">
    <source>
        <dbReference type="EMBL" id="JAR88660.1"/>
    </source>
</evidence>
<keyword evidence="1" id="KW-0732">Signal</keyword>
<name>A0A147BD03_IXORI</name>
<reference evidence="2" key="1">
    <citation type="journal article" date="2018" name="PLoS Negl. Trop. Dis.">
        <title>Sialome diversity of ticks revealed by RNAseq of single tick salivary glands.</title>
        <authorList>
            <person name="Perner J."/>
            <person name="Kropackova S."/>
            <person name="Kopacek P."/>
            <person name="Ribeiro J.M."/>
        </authorList>
    </citation>
    <scope>NUCLEOTIDE SEQUENCE</scope>
    <source>
        <strain evidence="2">Siblings of single egg batch collected in Ceske Budejovice</strain>
        <tissue evidence="2">Salivary glands</tissue>
    </source>
</reference>